<dbReference type="Pfam" id="PF26445">
    <property type="entry name" value="DUF8124"/>
    <property type="match status" value="1"/>
</dbReference>
<name>A0A1H6AG22_9EURY</name>
<accession>A0A1H6AG22</accession>
<evidence type="ECO:0000313" key="3">
    <source>
        <dbReference type="EMBL" id="SEG47190.1"/>
    </source>
</evidence>
<feature type="compositionally biased region" description="Basic and acidic residues" evidence="1">
    <location>
        <begin position="1"/>
        <end position="34"/>
    </location>
</feature>
<dbReference type="InterPro" id="IPR058437">
    <property type="entry name" value="DUF8124"/>
</dbReference>
<evidence type="ECO:0000313" key="4">
    <source>
        <dbReference type="Proteomes" id="UP000236740"/>
    </source>
</evidence>
<feature type="region of interest" description="Disordered" evidence="1">
    <location>
        <begin position="1"/>
        <end position="65"/>
    </location>
</feature>
<dbReference type="Proteomes" id="UP000236740">
    <property type="component" value="Unassembled WGS sequence"/>
</dbReference>
<feature type="compositionally biased region" description="Acidic residues" evidence="1">
    <location>
        <begin position="35"/>
        <end position="59"/>
    </location>
</feature>
<reference evidence="3 4" key="1">
    <citation type="submission" date="2016-10" db="EMBL/GenBank/DDBJ databases">
        <authorList>
            <person name="de Groot N.N."/>
        </authorList>
    </citation>
    <scope>NUCLEOTIDE SEQUENCE [LARGE SCALE GENOMIC DNA]</scope>
    <source>
        <strain evidence="3 4">CGMCC 1.10331</strain>
    </source>
</reference>
<keyword evidence="4" id="KW-1185">Reference proteome</keyword>
<organism evidence="3 4">
    <name type="scientific">Halobellus limi</name>
    <dbReference type="NCBI Taxonomy" id="699433"/>
    <lineage>
        <taxon>Archaea</taxon>
        <taxon>Methanobacteriati</taxon>
        <taxon>Methanobacteriota</taxon>
        <taxon>Stenosarchaea group</taxon>
        <taxon>Halobacteria</taxon>
        <taxon>Halobacteriales</taxon>
        <taxon>Haloferacaceae</taxon>
        <taxon>Halobellus</taxon>
    </lineage>
</organism>
<evidence type="ECO:0000256" key="1">
    <source>
        <dbReference type="SAM" id="MobiDB-lite"/>
    </source>
</evidence>
<protein>
    <recommendedName>
        <fullName evidence="2">DUF8124 domain-containing protein</fullName>
    </recommendedName>
</protein>
<gene>
    <name evidence="3" type="ORF">SAMN04488133_2293</name>
</gene>
<dbReference type="EMBL" id="FNVN01000003">
    <property type="protein sequence ID" value="SEG47190.1"/>
    <property type="molecule type" value="Genomic_DNA"/>
</dbReference>
<dbReference type="AlphaFoldDB" id="A0A1H6AG22"/>
<proteinExistence type="predicted"/>
<evidence type="ECO:0000259" key="2">
    <source>
        <dbReference type="Pfam" id="PF26445"/>
    </source>
</evidence>
<sequence>MDDTEDRRGDGGDDATHNDAGDDAARNDDEPIRGDDEDEPPERDGEDVDGEGEDTDSDGDTFGVGIHVTEAEFQFVVHVPADIDSGWTDPEAFQRLVERTVWNHLDREATLRGIAREASVGDTVTLGRVTLRPDETVVETAFRDPAVES</sequence>
<feature type="domain" description="DUF8124" evidence="2">
    <location>
        <begin position="58"/>
        <end position="144"/>
    </location>
</feature>